<sequence>MRNSLVIFLLAGFMLSCQNEAQNKETATAGTGAEASLGSGDSTQTESAAAAAQDTAYQIIPGQRIGQVTLGDSPEKAFAALGPSDAGDAAMGKSISTWYSKENAAQKHQLNIYSVRERTGLPDETVRVHQVRITSPQFTLAENHLKTGSTLAQIRNHFPQVTPIAYYTPQGQQRAYVYDAAEQGIAFEITGPDSVCVGITIHVTGSGATERYLPVHEGLVQLNQK</sequence>
<dbReference type="EMBL" id="JACOAF010000030">
    <property type="protein sequence ID" value="MBC3540410.1"/>
    <property type="molecule type" value="Genomic_DNA"/>
</dbReference>
<reference evidence="3 4" key="1">
    <citation type="journal article" date="2019" name="Int. J. Syst. Evol. Microbiol.">
        <title>Rufibacter sediminis sp. nov., isolated from freshwater lake sediment.</title>
        <authorList>
            <person name="Qu J.H."/>
            <person name="Zhang L.J."/>
            <person name="Fu Y.H."/>
            <person name="Li H.F."/>
        </authorList>
    </citation>
    <scope>NUCLEOTIDE SEQUENCE [LARGE SCALE GENOMIC DNA]</scope>
    <source>
        <strain evidence="3 4">H-1</strain>
    </source>
</reference>
<feature type="chain" id="PRO_5045484331" description="Lipoprotein" evidence="2">
    <location>
        <begin position="22"/>
        <end position="225"/>
    </location>
</feature>
<comment type="caution">
    <text evidence="3">The sequence shown here is derived from an EMBL/GenBank/DDBJ whole genome shotgun (WGS) entry which is preliminary data.</text>
</comment>
<feature type="region of interest" description="Disordered" evidence="1">
    <location>
        <begin position="26"/>
        <end position="49"/>
    </location>
</feature>
<name>A0ABR6VT87_9BACT</name>
<keyword evidence="2" id="KW-0732">Signal</keyword>
<organism evidence="3 4">
    <name type="scientific">Rufibacter sediminis</name>
    <dbReference type="NCBI Taxonomy" id="2762756"/>
    <lineage>
        <taxon>Bacteria</taxon>
        <taxon>Pseudomonadati</taxon>
        <taxon>Bacteroidota</taxon>
        <taxon>Cytophagia</taxon>
        <taxon>Cytophagales</taxon>
        <taxon>Hymenobacteraceae</taxon>
        <taxon>Rufibacter</taxon>
    </lineage>
</organism>
<evidence type="ECO:0008006" key="5">
    <source>
        <dbReference type="Google" id="ProtNLM"/>
    </source>
</evidence>
<proteinExistence type="predicted"/>
<dbReference type="Proteomes" id="UP000659698">
    <property type="component" value="Unassembled WGS sequence"/>
</dbReference>
<dbReference type="RefSeq" id="WP_186638108.1">
    <property type="nucleotide sequence ID" value="NZ_JACOAF010000030.1"/>
</dbReference>
<evidence type="ECO:0000313" key="3">
    <source>
        <dbReference type="EMBL" id="MBC3540410.1"/>
    </source>
</evidence>
<gene>
    <name evidence="3" type="ORF">H7U12_12020</name>
</gene>
<dbReference type="PROSITE" id="PS51257">
    <property type="entry name" value="PROKAR_LIPOPROTEIN"/>
    <property type="match status" value="1"/>
</dbReference>
<feature type="signal peptide" evidence="2">
    <location>
        <begin position="1"/>
        <end position="21"/>
    </location>
</feature>
<keyword evidence="4" id="KW-1185">Reference proteome</keyword>
<evidence type="ECO:0000313" key="4">
    <source>
        <dbReference type="Proteomes" id="UP000659698"/>
    </source>
</evidence>
<protein>
    <recommendedName>
        <fullName evidence="5">Lipoprotein</fullName>
    </recommendedName>
</protein>
<evidence type="ECO:0000256" key="1">
    <source>
        <dbReference type="SAM" id="MobiDB-lite"/>
    </source>
</evidence>
<accession>A0ABR6VT87</accession>
<evidence type="ECO:0000256" key="2">
    <source>
        <dbReference type="SAM" id="SignalP"/>
    </source>
</evidence>